<accession>A0A0A8Z054</accession>
<reference evidence="1" key="2">
    <citation type="journal article" date="2015" name="Data Brief">
        <title>Shoot transcriptome of the giant reed, Arundo donax.</title>
        <authorList>
            <person name="Barrero R.A."/>
            <person name="Guerrero F.D."/>
            <person name="Moolhuijzen P."/>
            <person name="Goolsby J.A."/>
            <person name="Tidwell J."/>
            <person name="Bellgard S.E."/>
            <person name="Bellgard M.I."/>
        </authorList>
    </citation>
    <scope>NUCLEOTIDE SEQUENCE</scope>
    <source>
        <tissue evidence="1">Shoot tissue taken approximately 20 cm above the soil surface</tissue>
    </source>
</reference>
<name>A0A0A8Z054_ARUDO</name>
<reference evidence="1" key="1">
    <citation type="submission" date="2014-09" db="EMBL/GenBank/DDBJ databases">
        <authorList>
            <person name="Magalhaes I.L.F."/>
            <person name="Oliveira U."/>
            <person name="Santos F.R."/>
            <person name="Vidigal T.H.D.A."/>
            <person name="Brescovit A.D."/>
            <person name="Santos A.J."/>
        </authorList>
    </citation>
    <scope>NUCLEOTIDE SEQUENCE</scope>
    <source>
        <tissue evidence="1">Shoot tissue taken approximately 20 cm above the soil surface</tissue>
    </source>
</reference>
<sequence>MLLQIKSPSNYKLSFLKSLWYPRLFDHQFLLQ</sequence>
<organism evidence="1">
    <name type="scientific">Arundo donax</name>
    <name type="common">Giant reed</name>
    <name type="synonym">Donax arundinaceus</name>
    <dbReference type="NCBI Taxonomy" id="35708"/>
    <lineage>
        <taxon>Eukaryota</taxon>
        <taxon>Viridiplantae</taxon>
        <taxon>Streptophyta</taxon>
        <taxon>Embryophyta</taxon>
        <taxon>Tracheophyta</taxon>
        <taxon>Spermatophyta</taxon>
        <taxon>Magnoliopsida</taxon>
        <taxon>Liliopsida</taxon>
        <taxon>Poales</taxon>
        <taxon>Poaceae</taxon>
        <taxon>PACMAD clade</taxon>
        <taxon>Arundinoideae</taxon>
        <taxon>Arundineae</taxon>
        <taxon>Arundo</taxon>
    </lineage>
</organism>
<evidence type="ECO:0000313" key="1">
    <source>
        <dbReference type="EMBL" id="JAD31058.1"/>
    </source>
</evidence>
<protein>
    <submittedName>
        <fullName evidence="1">Uncharacterized protein</fullName>
    </submittedName>
</protein>
<dbReference type="AlphaFoldDB" id="A0A0A8Z054"/>
<dbReference type="EMBL" id="GBRH01266837">
    <property type="protein sequence ID" value="JAD31058.1"/>
    <property type="molecule type" value="Transcribed_RNA"/>
</dbReference>
<proteinExistence type="predicted"/>